<dbReference type="EMBL" id="CP116968">
    <property type="protein sequence ID" value="WNM62279.1"/>
    <property type="molecule type" value="Genomic_DNA"/>
</dbReference>
<protein>
    <submittedName>
        <fullName evidence="2">Uncharacterized protein</fullName>
    </submittedName>
</protein>
<feature type="compositionally biased region" description="Basic and acidic residues" evidence="1">
    <location>
        <begin position="42"/>
        <end position="54"/>
    </location>
</feature>
<reference evidence="2 3" key="1">
    <citation type="submission" date="2023-01" db="EMBL/GenBank/DDBJ databases">
        <title>Cultivation and genomic characterization of new, ubiquitous marine nitrite-oxidizing bacteria from the Nitrospirales.</title>
        <authorList>
            <person name="Mueller A.J."/>
            <person name="Daebeler A."/>
            <person name="Herbold C.W."/>
            <person name="Kirkegaard R.H."/>
            <person name="Daims H."/>
        </authorList>
    </citation>
    <scope>NUCLEOTIDE SEQUENCE [LARGE SCALE GENOMIC DNA]</scope>
    <source>
        <strain evidence="2 3">DK</strain>
    </source>
</reference>
<dbReference type="Proteomes" id="UP001302494">
    <property type="component" value="Chromosome"/>
</dbReference>
<evidence type="ECO:0000313" key="2">
    <source>
        <dbReference type="EMBL" id="WNM62279.1"/>
    </source>
</evidence>
<organism evidence="2 3">
    <name type="scientific">Candidatus Nitrospira neomarina</name>
    <dbReference type="NCBI Taxonomy" id="3020899"/>
    <lineage>
        <taxon>Bacteria</taxon>
        <taxon>Pseudomonadati</taxon>
        <taxon>Nitrospirota</taxon>
        <taxon>Nitrospiria</taxon>
        <taxon>Nitrospirales</taxon>
        <taxon>Nitrospiraceae</taxon>
        <taxon>Nitrospira</taxon>
    </lineage>
</organism>
<accession>A0AA96K364</accession>
<gene>
    <name evidence="2" type="ORF">PQG83_00610</name>
</gene>
<dbReference type="AlphaFoldDB" id="A0AA96K364"/>
<keyword evidence="3" id="KW-1185">Reference proteome</keyword>
<proteinExistence type="predicted"/>
<evidence type="ECO:0000256" key="1">
    <source>
        <dbReference type="SAM" id="MobiDB-lite"/>
    </source>
</evidence>
<evidence type="ECO:0000313" key="3">
    <source>
        <dbReference type="Proteomes" id="UP001302494"/>
    </source>
</evidence>
<name>A0AA96K364_9BACT</name>
<feature type="region of interest" description="Disordered" evidence="1">
    <location>
        <begin position="42"/>
        <end position="63"/>
    </location>
</feature>
<dbReference type="RefSeq" id="WP_312745534.1">
    <property type="nucleotide sequence ID" value="NZ_CP116968.1"/>
</dbReference>
<dbReference type="KEGG" id="nneo:PQG83_00610"/>
<sequence>MKEKRETENFMNTPSAHKGYTVSRSYLAEVFLDKLWEQNYRSEKLSKADRDSQADSRIPGKNS</sequence>